<dbReference type="PANTHER" id="PTHR31286">
    <property type="entry name" value="GLYCINE-RICH CELL WALL STRUCTURAL PROTEIN 1.8-LIKE"/>
    <property type="match status" value="1"/>
</dbReference>
<feature type="domain" description="DUF4283" evidence="2">
    <location>
        <begin position="139"/>
        <end position="219"/>
    </location>
</feature>
<dbReference type="Proteomes" id="UP000813463">
    <property type="component" value="Chromosome 4"/>
</dbReference>
<reference evidence="4 5" key="2">
    <citation type="submission" date="2025-05" db="UniProtKB">
        <authorList>
            <consortium name="RefSeq"/>
        </authorList>
    </citation>
    <scope>IDENTIFICATION</scope>
    <source>
        <tissue evidence="4 5">Leaf</tissue>
    </source>
</reference>
<dbReference type="InterPro" id="IPR025558">
    <property type="entry name" value="DUF4283"/>
</dbReference>
<sequence length="744" mass="82086">MLEREAGGKSSPATNTTTALTVNSILTGTVHSVQQHQQARPRGKSQPPTSSTTSQPQISISPTETCTHPQTTPSITASLPKTFRDVVSLEHPLTISLKQPTQIKPHLPYSTTPPPPVTLGDGLFLPVSKEKYEEISKPWLESVIVKVIGKSFEKQFFRKEMMRIWSIQSKLELLALGKGFYAVHGLPAEARTNVLANGPWFIMGALLWTRNWEPSFRPSMANVDMGPVWVTLPELPLEFYSKEMLEGIGQQLGTLVKVDTHSLRGEARKFASLSVLVPKGTPPAKGIWLGRTYQPFVYSTGIWFCKGCNAFGHANDSCSKNKNGNTQTLEKGDGNMAKQRWTSEEDETWKMISRKGRKINDNHVISRGGQPTNQQRWTPKKNKEPSFAEEKTYGEPSKISESVRTEEVFMEHTSNPFSALESLESREIEDEELMENPSTTIPLPRNTQTPSKPNTQSVTTLPFIQTLTLPRNDGTTRNPNTNHSQIQITSTSQHNTQNTNISHDPSKNTITSILNRKLITHHLDSLTSINGVGTTHSPPLPLAPPKTRNKSPQHLLSPTLPIPPSRTITTRSQASHSQPEISSTRGGRSFNVHGGRRLRNSPPTSILQRRSPSAGDGRLHGMASQERGRSRTRGNRSPSQPGPMARPTPPSPEVETICPTQGCSDQSESHMQHKRFDGHVDPSKAQTTLNSGELGRGKRKKKPKGHKDPCNSSEGEVGVPHHSRRDRPEVGSPNGKGQGDETPT</sequence>
<feature type="compositionally biased region" description="Low complexity" evidence="1">
    <location>
        <begin position="488"/>
        <end position="502"/>
    </location>
</feature>
<reference evidence="3" key="1">
    <citation type="journal article" date="2021" name="Nat. Commun.">
        <title>Genomic analyses provide insights into spinach domestication and the genetic basis of agronomic traits.</title>
        <authorList>
            <person name="Cai X."/>
            <person name="Sun X."/>
            <person name="Xu C."/>
            <person name="Sun H."/>
            <person name="Wang X."/>
            <person name="Ge C."/>
            <person name="Zhang Z."/>
            <person name="Wang Q."/>
            <person name="Fei Z."/>
            <person name="Jiao C."/>
            <person name="Wang Q."/>
        </authorList>
    </citation>
    <scope>NUCLEOTIDE SEQUENCE [LARGE SCALE GENOMIC DNA]</scope>
    <source>
        <strain evidence="3">cv. Varoflay</strain>
    </source>
</reference>
<dbReference type="PANTHER" id="PTHR31286:SF99">
    <property type="entry name" value="DUF4283 DOMAIN-CONTAINING PROTEIN"/>
    <property type="match status" value="1"/>
</dbReference>
<organism evidence="3 5">
    <name type="scientific">Spinacia oleracea</name>
    <name type="common">Spinach</name>
    <dbReference type="NCBI Taxonomy" id="3562"/>
    <lineage>
        <taxon>Eukaryota</taxon>
        <taxon>Viridiplantae</taxon>
        <taxon>Streptophyta</taxon>
        <taxon>Embryophyta</taxon>
        <taxon>Tracheophyta</taxon>
        <taxon>Spermatophyta</taxon>
        <taxon>Magnoliopsida</taxon>
        <taxon>eudicotyledons</taxon>
        <taxon>Gunneridae</taxon>
        <taxon>Pentapetalae</taxon>
        <taxon>Caryophyllales</taxon>
        <taxon>Chenopodiaceae</taxon>
        <taxon>Chenopodioideae</taxon>
        <taxon>Anserineae</taxon>
        <taxon>Spinacia</taxon>
    </lineage>
</organism>
<feature type="region of interest" description="Disordered" evidence="1">
    <location>
        <begin position="488"/>
        <end position="507"/>
    </location>
</feature>
<dbReference type="InterPro" id="IPR040256">
    <property type="entry name" value="At4g02000-like"/>
</dbReference>
<feature type="compositionally biased region" description="Polar residues" evidence="1">
    <location>
        <begin position="11"/>
        <end position="38"/>
    </location>
</feature>
<name>A0ABM3RRE4_SPIOL</name>
<feature type="region of interest" description="Disordered" evidence="1">
    <location>
        <begin position="1"/>
        <end position="79"/>
    </location>
</feature>
<protein>
    <recommendedName>
        <fullName evidence="2">DUF4283 domain-containing protein</fullName>
    </recommendedName>
</protein>
<evidence type="ECO:0000313" key="4">
    <source>
        <dbReference type="RefSeq" id="XP_056698190.1"/>
    </source>
</evidence>
<keyword evidence="3" id="KW-1185">Reference proteome</keyword>
<evidence type="ECO:0000256" key="1">
    <source>
        <dbReference type="SAM" id="MobiDB-lite"/>
    </source>
</evidence>
<proteinExistence type="predicted"/>
<feature type="compositionally biased region" description="Polar residues" evidence="1">
    <location>
        <begin position="566"/>
        <end position="586"/>
    </location>
</feature>
<feature type="compositionally biased region" description="Basic and acidic residues" evidence="1">
    <location>
        <begin position="381"/>
        <end position="393"/>
    </location>
</feature>
<feature type="compositionally biased region" description="Polar residues" evidence="1">
    <location>
        <begin position="436"/>
        <end position="457"/>
    </location>
</feature>
<evidence type="ECO:0000259" key="2">
    <source>
        <dbReference type="Pfam" id="PF14111"/>
    </source>
</evidence>
<evidence type="ECO:0000313" key="3">
    <source>
        <dbReference type="Proteomes" id="UP000813463"/>
    </source>
</evidence>
<dbReference type="GeneID" id="110788506"/>
<feature type="compositionally biased region" description="Low complexity" evidence="1">
    <location>
        <begin position="45"/>
        <end position="63"/>
    </location>
</feature>
<feature type="compositionally biased region" description="Pro residues" evidence="1">
    <location>
        <begin position="640"/>
        <end position="652"/>
    </location>
</feature>
<feature type="region of interest" description="Disordered" evidence="1">
    <location>
        <begin position="434"/>
        <end position="457"/>
    </location>
</feature>
<feature type="compositionally biased region" description="Polar residues" evidence="1">
    <location>
        <begin position="64"/>
        <end position="79"/>
    </location>
</feature>
<dbReference type="Pfam" id="PF14111">
    <property type="entry name" value="DUF4283"/>
    <property type="match status" value="1"/>
</dbReference>
<feature type="region of interest" description="Disordered" evidence="1">
    <location>
        <begin position="530"/>
        <end position="744"/>
    </location>
</feature>
<feature type="compositionally biased region" description="Basic and acidic residues" evidence="1">
    <location>
        <begin position="667"/>
        <end position="682"/>
    </location>
</feature>
<accession>A0ABM3RRE4</accession>
<dbReference type="RefSeq" id="XP_056698191.1">
    <property type="nucleotide sequence ID" value="XM_056842213.1"/>
</dbReference>
<evidence type="ECO:0000313" key="5">
    <source>
        <dbReference type="RefSeq" id="XP_056698191.1"/>
    </source>
</evidence>
<feature type="region of interest" description="Disordered" evidence="1">
    <location>
        <begin position="362"/>
        <end position="398"/>
    </location>
</feature>
<feature type="compositionally biased region" description="Polar residues" evidence="1">
    <location>
        <begin position="601"/>
        <end position="611"/>
    </location>
</feature>
<dbReference type="RefSeq" id="XP_056698190.1">
    <property type="nucleotide sequence ID" value="XM_056842212.1"/>
</dbReference>
<gene>
    <name evidence="4 5" type="primary">LOC110788506</name>
</gene>